<protein>
    <submittedName>
        <fullName evidence="2">Uncharacterized protein</fullName>
    </submittedName>
</protein>
<dbReference type="EMBL" id="CP029397">
    <property type="protein sequence ID" value="AWL30374.1"/>
    <property type="molecule type" value="Genomic_DNA"/>
</dbReference>
<gene>
    <name evidence="2" type="ORF">DJ533_18330</name>
</gene>
<feature type="transmembrane region" description="Helical" evidence="1">
    <location>
        <begin position="36"/>
        <end position="53"/>
    </location>
</feature>
<accession>A0A2S2FHF6</accession>
<proteinExistence type="predicted"/>
<evidence type="ECO:0000256" key="1">
    <source>
        <dbReference type="SAM" id="Phobius"/>
    </source>
</evidence>
<reference evidence="2" key="1">
    <citation type="submission" date="2019-08" db="EMBL/GenBank/DDBJ databases">
        <title>The complete genome of Acinetobacter defluvii strain WCHAD010030.</title>
        <authorList>
            <person name="Hu Y."/>
            <person name="Qin J."/>
            <person name="Feng Y."/>
            <person name="Zong Z."/>
        </authorList>
    </citation>
    <scope>NUCLEOTIDE SEQUENCE</scope>
    <source>
        <strain evidence="2">WCHA30</strain>
    </source>
</reference>
<dbReference type="Proteomes" id="UP000245977">
    <property type="component" value="Chromosome"/>
</dbReference>
<name>A0A2S2FHF6_9GAMM</name>
<keyword evidence="1" id="KW-0812">Transmembrane</keyword>
<sequence>MSVFYLFNTWCKKKSGQLFQNYIHLLELNNIEKSRVVTGLLFFFHLFFLLSLLPNLQHPFLNAAALPWAVGLLLVYMGSAALLYFISFLFRLQKKLTDIFPLYA</sequence>
<evidence type="ECO:0000313" key="2">
    <source>
        <dbReference type="EMBL" id="AWL30374.1"/>
    </source>
</evidence>
<keyword evidence="3" id="KW-1185">Reference proteome</keyword>
<dbReference type="KEGG" id="adv:DJ533_18330"/>
<dbReference type="STRING" id="1871111.GCA_001704615_00653"/>
<dbReference type="AlphaFoldDB" id="A0A2S2FHF6"/>
<evidence type="ECO:0000313" key="3">
    <source>
        <dbReference type="Proteomes" id="UP000245977"/>
    </source>
</evidence>
<organism evidence="2 3">
    <name type="scientific">Acinetobacter defluvii</name>
    <dbReference type="NCBI Taxonomy" id="1871111"/>
    <lineage>
        <taxon>Bacteria</taxon>
        <taxon>Pseudomonadati</taxon>
        <taxon>Pseudomonadota</taxon>
        <taxon>Gammaproteobacteria</taxon>
        <taxon>Moraxellales</taxon>
        <taxon>Moraxellaceae</taxon>
        <taxon>Acinetobacter</taxon>
    </lineage>
</organism>
<dbReference type="RefSeq" id="WP_065994557.1">
    <property type="nucleotide sequence ID" value="NZ_CP029397.2"/>
</dbReference>
<keyword evidence="1" id="KW-0472">Membrane</keyword>
<feature type="transmembrane region" description="Helical" evidence="1">
    <location>
        <begin position="65"/>
        <end position="90"/>
    </location>
</feature>
<keyword evidence="1" id="KW-1133">Transmembrane helix</keyword>